<dbReference type="InterPro" id="IPR011251">
    <property type="entry name" value="Luciferase-like_dom"/>
</dbReference>
<evidence type="ECO:0000313" key="6">
    <source>
        <dbReference type="EMBL" id="MBM7799398.1"/>
    </source>
</evidence>
<keyword evidence="1" id="KW-0285">Flavoprotein</keyword>
<protein>
    <submittedName>
        <fullName evidence="6">Alkanesulfonate monooxygenase SsuD/methylene tetrahydromethanopterin reductase-like flavin-dependent oxidoreductase (Luciferase family)</fullName>
    </submittedName>
</protein>
<organism evidence="6 7">
    <name type="scientific">Microlunatus panaciterrae</name>
    <dbReference type="NCBI Taxonomy" id="400768"/>
    <lineage>
        <taxon>Bacteria</taxon>
        <taxon>Bacillati</taxon>
        <taxon>Actinomycetota</taxon>
        <taxon>Actinomycetes</taxon>
        <taxon>Propionibacteriales</taxon>
        <taxon>Propionibacteriaceae</taxon>
        <taxon>Microlunatus</taxon>
    </lineage>
</organism>
<gene>
    <name evidence="6" type="ORF">JOE57_002319</name>
</gene>
<dbReference type="Proteomes" id="UP000704762">
    <property type="component" value="Unassembled WGS sequence"/>
</dbReference>
<dbReference type="RefSeq" id="WP_204918127.1">
    <property type="nucleotide sequence ID" value="NZ_BAAAQP010000003.1"/>
</dbReference>
<dbReference type="EMBL" id="JAFBCF010000001">
    <property type="protein sequence ID" value="MBM7799398.1"/>
    <property type="molecule type" value="Genomic_DNA"/>
</dbReference>
<dbReference type="Pfam" id="PF00296">
    <property type="entry name" value="Bac_luciferase"/>
    <property type="match status" value="1"/>
</dbReference>
<dbReference type="PANTHER" id="PTHR42847:SF4">
    <property type="entry name" value="ALKANESULFONATE MONOOXYGENASE-RELATED"/>
    <property type="match status" value="1"/>
</dbReference>
<comment type="caution">
    <text evidence="6">The sequence shown here is derived from an EMBL/GenBank/DDBJ whole genome shotgun (WGS) entry which is preliminary data.</text>
</comment>
<feature type="domain" description="Luciferase-like" evidence="5">
    <location>
        <begin position="3"/>
        <end position="248"/>
    </location>
</feature>
<dbReference type="InterPro" id="IPR050172">
    <property type="entry name" value="SsuD_RutA_monooxygenase"/>
</dbReference>
<evidence type="ECO:0000313" key="7">
    <source>
        <dbReference type="Proteomes" id="UP000704762"/>
    </source>
</evidence>
<proteinExistence type="predicted"/>
<keyword evidence="2" id="KW-0288">FMN</keyword>
<dbReference type="Gene3D" id="3.20.20.30">
    <property type="entry name" value="Luciferase-like domain"/>
    <property type="match status" value="1"/>
</dbReference>
<keyword evidence="3" id="KW-0560">Oxidoreductase</keyword>
<dbReference type="InterPro" id="IPR036661">
    <property type="entry name" value="Luciferase-like_sf"/>
</dbReference>
<accession>A0ABS2RL54</accession>
<evidence type="ECO:0000256" key="3">
    <source>
        <dbReference type="ARBA" id="ARBA00023002"/>
    </source>
</evidence>
<evidence type="ECO:0000256" key="1">
    <source>
        <dbReference type="ARBA" id="ARBA00022630"/>
    </source>
</evidence>
<evidence type="ECO:0000256" key="4">
    <source>
        <dbReference type="ARBA" id="ARBA00023033"/>
    </source>
</evidence>
<dbReference type="SUPFAM" id="SSF51679">
    <property type="entry name" value="Bacterial luciferase-like"/>
    <property type="match status" value="1"/>
</dbReference>
<evidence type="ECO:0000259" key="5">
    <source>
        <dbReference type="Pfam" id="PF00296"/>
    </source>
</evidence>
<keyword evidence="4" id="KW-0503">Monooxygenase</keyword>
<sequence length="314" mass="34558">MTTIKFGVQLSAQCDSWSTLLRAARLVDELGYDYLFLPDHLTPLHGPEDATMFEGIAGTAALAASTQQVRIGLLVGSNTFRNPAILAKSITTIDHVSNGRALLGLGGGWHAREHEAWGVEFGRSPGQRLDWLDEALSIIRPLLAGETVTHADGRYRTDRLILSPQPVQQRLPIMVGGVGERKTLRTVARYADIWNAQASLDEAPHKLEVLRRHCLEAGRDLADIELSVDSGPMIRDTLDEARAAMASIAKANGTRPPDPDSSFHWVGTVDQVVERLCRYVDLGFTTVTCSLQPPYDAETLTRLIHEVRPRVEAR</sequence>
<reference evidence="6 7" key="1">
    <citation type="submission" date="2021-01" db="EMBL/GenBank/DDBJ databases">
        <title>Sequencing the genomes of 1000 actinobacteria strains.</title>
        <authorList>
            <person name="Klenk H.-P."/>
        </authorList>
    </citation>
    <scope>NUCLEOTIDE SEQUENCE [LARGE SCALE GENOMIC DNA]</scope>
    <source>
        <strain evidence="6 7">DSM 18662</strain>
    </source>
</reference>
<keyword evidence="7" id="KW-1185">Reference proteome</keyword>
<dbReference type="PANTHER" id="PTHR42847">
    <property type="entry name" value="ALKANESULFONATE MONOOXYGENASE"/>
    <property type="match status" value="1"/>
</dbReference>
<evidence type="ECO:0000256" key="2">
    <source>
        <dbReference type="ARBA" id="ARBA00022643"/>
    </source>
</evidence>
<name>A0ABS2RL54_9ACTN</name>